<dbReference type="Proteomes" id="UP000006352">
    <property type="component" value="Unassembled WGS sequence"/>
</dbReference>
<evidence type="ECO:0000256" key="1">
    <source>
        <dbReference type="SAM" id="MobiDB-lite"/>
    </source>
</evidence>
<gene>
    <name evidence="2" type="ORF">FIBRA_07715</name>
</gene>
<dbReference type="AlphaFoldDB" id="J4H4S4"/>
<evidence type="ECO:0000313" key="3">
    <source>
        <dbReference type="Proteomes" id="UP000006352"/>
    </source>
</evidence>
<evidence type="ECO:0000313" key="2">
    <source>
        <dbReference type="EMBL" id="CCM05494.1"/>
    </source>
</evidence>
<feature type="region of interest" description="Disordered" evidence="1">
    <location>
        <begin position="225"/>
        <end position="244"/>
    </location>
</feature>
<dbReference type="RefSeq" id="XP_012184777.1">
    <property type="nucleotide sequence ID" value="XM_012329387.1"/>
</dbReference>
<dbReference type="InParanoid" id="J4H4S4"/>
<sequence>MVRVCSSIEGSVAPESTFPRELSVLVNDRSAAMPTHMFGVYSRENPPAGEKRRLTIYPQHAIVWAAHCASLPTLPASNPQPPASPTDRLTLPVVPLRLPDPESFPLLSTYLYTHRLELLLQNLLPAPPPAANADAEVLMGYARMLARTFTGHALYEHLMKLQGLWKNSTSLGIFEPGLWAMIDLVWEILVNALSICHENPHADTIPPPMPAKTFPCSYAMETDPAPMPTPAPVPVPSSPLRAQL</sequence>
<proteinExistence type="predicted"/>
<name>J4H4S4_9APHY</name>
<protein>
    <submittedName>
        <fullName evidence="2">Uncharacterized protein</fullName>
    </submittedName>
</protein>
<dbReference type="EMBL" id="HE797192">
    <property type="protein sequence ID" value="CCM05494.1"/>
    <property type="molecule type" value="Genomic_DNA"/>
</dbReference>
<feature type="compositionally biased region" description="Pro residues" evidence="1">
    <location>
        <begin position="225"/>
        <end position="237"/>
    </location>
</feature>
<organism evidence="2 3">
    <name type="scientific">Fibroporia radiculosa</name>
    <dbReference type="NCBI Taxonomy" id="599839"/>
    <lineage>
        <taxon>Eukaryota</taxon>
        <taxon>Fungi</taxon>
        <taxon>Dikarya</taxon>
        <taxon>Basidiomycota</taxon>
        <taxon>Agaricomycotina</taxon>
        <taxon>Agaricomycetes</taxon>
        <taxon>Polyporales</taxon>
        <taxon>Fibroporiaceae</taxon>
        <taxon>Fibroporia</taxon>
    </lineage>
</organism>
<reference evidence="2 3" key="1">
    <citation type="journal article" date="2012" name="Appl. Environ. Microbiol.">
        <title>Short-read sequencing for genomic analysis of the brown rot fungus Fibroporia radiculosa.</title>
        <authorList>
            <person name="Tang J.D."/>
            <person name="Perkins A.D."/>
            <person name="Sonstegard T.S."/>
            <person name="Schroeder S.G."/>
            <person name="Burgess S.C."/>
            <person name="Diehl S.V."/>
        </authorList>
    </citation>
    <scope>NUCLEOTIDE SEQUENCE [LARGE SCALE GENOMIC DNA]</scope>
    <source>
        <strain evidence="2 3">TFFH 294</strain>
    </source>
</reference>
<keyword evidence="3" id="KW-1185">Reference proteome</keyword>
<dbReference type="HOGENOM" id="CLU_1138025_0_0_1"/>
<accession>J4H4S4</accession>
<dbReference type="OrthoDB" id="2570975at2759"/>
<dbReference type="GeneID" id="24100405"/>